<organism evidence="4 5">
    <name type="scientific">Anaeramoeba ignava</name>
    <name type="common">Anaerobic marine amoeba</name>
    <dbReference type="NCBI Taxonomy" id="1746090"/>
    <lineage>
        <taxon>Eukaryota</taxon>
        <taxon>Metamonada</taxon>
        <taxon>Anaeramoebidae</taxon>
        <taxon>Anaeramoeba</taxon>
    </lineage>
</organism>
<sequence>MNETIYSLKSLYDLSKSQLEQLLVKEFFAYQELINQISKNQPDFKLFCGKNKIQIDCHEFVLRLRAPFLFLQDDINENKQFDFTEFEVETVDLIVKFIYTGTIEFEKESFEKIWKLANQIGLKTLKIKMEKEIQEIIDKSNAIKYYLLTKNIGSIFLYRFCESIIIENLEELFNQNAFSKLNQEEIIQIISMIESRIKGRNKIQIILKIIEDWGKTIDEKQENSELSQVNIDSDNSQQNNSENIFSRKILFDTIHQIQEMKQVSKTQFETIQDHSFLPLGIIRKFNGNENEENARRANNFN</sequence>
<dbReference type="Pfam" id="PF00651">
    <property type="entry name" value="BTB"/>
    <property type="match status" value="1"/>
</dbReference>
<keyword evidence="2" id="KW-0677">Repeat</keyword>
<dbReference type="PROSITE" id="PS50097">
    <property type="entry name" value="BTB"/>
    <property type="match status" value="1"/>
</dbReference>
<dbReference type="CDD" id="cd18186">
    <property type="entry name" value="BTB_POZ_ZBTB_KLHL-like"/>
    <property type="match status" value="1"/>
</dbReference>
<dbReference type="Gene3D" id="1.25.40.420">
    <property type="match status" value="1"/>
</dbReference>
<comment type="caution">
    <text evidence="4">The sequence shown here is derived from an EMBL/GenBank/DDBJ whole genome shotgun (WGS) entry which is preliminary data.</text>
</comment>
<keyword evidence="5" id="KW-1185">Reference proteome</keyword>
<dbReference type="AlphaFoldDB" id="A0A9Q0LCV9"/>
<protein>
    <recommendedName>
        <fullName evidence="3">BTB domain-containing protein</fullName>
    </recommendedName>
</protein>
<gene>
    <name evidence="4" type="ORF">M0811_12117</name>
</gene>
<proteinExistence type="predicted"/>
<dbReference type="PANTHER" id="PTHR24412:SF489">
    <property type="entry name" value="RING FINGER DOMAIN AND KELCH REPEAT-CONTAINING PROTEIN DDB_G0271372"/>
    <property type="match status" value="1"/>
</dbReference>
<dbReference type="InterPro" id="IPR000210">
    <property type="entry name" value="BTB/POZ_dom"/>
</dbReference>
<dbReference type="OrthoDB" id="7972088at2759"/>
<dbReference type="EMBL" id="JAPDFW010000111">
    <property type="protein sequence ID" value="KAJ5068945.1"/>
    <property type="molecule type" value="Genomic_DNA"/>
</dbReference>
<evidence type="ECO:0000313" key="5">
    <source>
        <dbReference type="Proteomes" id="UP001149090"/>
    </source>
</evidence>
<name>A0A9Q0LCV9_ANAIG</name>
<dbReference type="Gene3D" id="3.30.710.10">
    <property type="entry name" value="Potassium Channel Kv1.1, Chain A"/>
    <property type="match status" value="1"/>
</dbReference>
<keyword evidence="1" id="KW-0880">Kelch repeat</keyword>
<dbReference type="SUPFAM" id="SSF54695">
    <property type="entry name" value="POZ domain"/>
    <property type="match status" value="1"/>
</dbReference>
<dbReference type="InterPro" id="IPR011333">
    <property type="entry name" value="SKP1/BTB/POZ_sf"/>
</dbReference>
<dbReference type="Proteomes" id="UP001149090">
    <property type="component" value="Unassembled WGS sequence"/>
</dbReference>
<evidence type="ECO:0000256" key="1">
    <source>
        <dbReference type="ARBA" id="ARBA00022441"/>
    </source>
</evidence>
<reference evidence="4" key="1">
    <citation type="submission" date="2022-10" db="EMBL/GenBank/DDBJ databases">
        <title>Novel sulphate-reducing endosymbionts in the free-living metamonad Anaeramoeba.</title>
        <authorList>
            <person name="Jerlstrom-Hultqvist J."/>
            <person name="Cepicka I."/>
            <person name="Gallot-Lavallee L."/>
            <person name="Salas-Leiva D."/>
            <person name="Curtis B.A."/>
            <person name="Zahonova K."/>
            <person name="Pipaliya S."/>
            <person name="Dacks J."/>
            <person name="Roger A.J."/>
        </authorList>
    </citation>
    <scope>NUCLEOTIDE SEQUENCE</scope>
    <source>
        <strain evidence="4">BMAN</strain>
    </source>
</reference>
<feature type="domain" description="BTB" evidence="3">
    <location>
        <begin position="42"/>
        <end position="107"/>
    </location>
</feature>
<accession>A0A9Q0LCV9</accession>
<evidence type="ECO:0000259" key="3">
    <source>
        <dbReference type="PROSITE" id="PS50097"/>
    </source>
</evidence>
<evidence type="ECO:0000256" key="2">
    <source>
        <dbReference type="ARBA" id="ARBA00022737"/>
    </source>
</evidence>
<dbReference type="PANTHER" id="PTHR24412">
    <property type="entry name" value="KELCH PROTEIN"/>
    <property type="match status" value="1"/>
</dbReference>
<evidence type="ECO:0000313" key="4">
    <source>
        <dbReference type="EMBL" id="KAJ5068945.1"/>
    </source>
</evidence>